<reference evidence="3" key="1">
    <citation type="journal article" date="2019" name="Int. J. Syst. Evol. Microbiol.">
        <title>The Global Catalogue of Microorganisms (GCM) 10K type strain sequencing project: providing services to taxonomists for standard genome sequencing and annotation.</title>
        <authorList>
            <consortium name="The Broad Institute Genomics Platform"/>
            <consortium name="The Broad Institute Genome Sequencing Center for Infectious Disease"/>
            <person name="Wu L."/>
            <person name="Ma J."/>
        </authorList>
    </citation>
    <scope>NUCLEOTIDE SEQUENCE [LARGE SCALE GENOMIC DNA]</scope>
    <source>
        <strain evidence="3">JCM 17939</strain>
    </source>
</reference>
<comment type="caution">
    <text evidence="2">The sequence shown here is derived from an EMBL/GenBank/DDBJ whole genome shotgun (WGS) entry which is preliminary data.</text>
</comment>
<proteinExistence type="predicted"/>
<protein>
    <submittedName>
        <fullName evidence="2">Uncharacterized protein</fullName>
    </submittedName>
</protein>
<evidence type="ECO:0000313" key="2">
    <source>
        <dbReference type="EMBL" id="GAA4637008.1"/>
    </source>
</evidence>
<keyword evidence="3" id="KW-1185">Reference proteome</keyword>
<organism evidence="2 3">
    <name type="scientific">Actinoallomurus vinaceus</name>
    <dbReference type="NCBI Taxonomy" id="1080074"/>
    <lineage>
        <taxon>Bacteria</taxon>
        <taxon>Bacillati</taxon>
        <taxon>Actinomycetota</taxon>
        <taxon>Actinomycetes</taxon>
        <taxon>Streptosporangiales</taxon>
        <taxon>Thermomonosporaceae</taxon>
        <taxon>Actinoallomurus</taxon>
    </lineage>
</organism>
<dbReference type="Proteomes" id="UP001501442">
    <property type="component" value="Unassembled WGS sequence"/>
</dbReference>
<dbReference type="RefSeq" id="WP_345439986.1">
    <property type="nucleotide sequence ID" value="NZ_BAABHK010000018.1"/>
</dbReference>
<dbReference type="EMBL" id="BAABHK010000018">
    <property type="protein sequence ID" value="GAA4637008.1"/>
    <property type="molecule type" value="Genomic_DNA"/>
</dbReference>
<gene>
    <name evidence="2" type="ORF">GCM10023196_089130</name>
</gene>
<name>A0ABP8USJ5_9ACTN</name>
<feature type="region of interest" description="Disordered" evidence="1">
    <location>
        <begin position="1"/>
        <end position="83"/>
    </location>
</feature>
<feature type="compositionally biased region" description="Acidic residues" evidence="1">
    <location>
        <begin position="29"/>
        <end position="38"/>
    </location>
</feature>
<evidence type="ECO:0000256" key="1">
    <source>
        <dbReference type="SAM" id="MobiDB-lite"/>
    </source>
</evidence>
<evidence type="ECO:0000313" key="3">
    <source>
        <dbReference type="Proteomes" id="UP001501442"/>
    </source>
</evidence>
<accession>A0ABP8USJ5</accession>
<sequence length="83" mass="9413">MTERDLPDRGQPGRPEEVVHPDPVTDETPGIEEPEADFIEQHRRDDEEDSEEPPLVAEIPLDANEADVVEQRTTVPPLDEDYP</sequence>